<accession>A0A5N6ZNN5</accession>
<feature type="binding site" evidence="3">
    <location>
        <position position="227"/>
    </location>
    <ligand>
        <name>Mg(2+)</name>
        <dbReference type="ChEBI" id="CHEBI:18420"/>
        <label>2</label>
    </ligand>
</feature>
<dbReference type="EMBL" id="ML737963">
    <property type="protein sequence ID" value="KAE8357780.1"/>
    <property type="molecule type" value="Genomic_DNA"/>
</dbReference>
<dbReference type="Pfam" id="PF06330">
    <property type="entry name" value="TRI5"/>
    <property type="match status" value="1"/>
</dbReference>
<reference evidence="4 5" key="1">
    <citation type="submission" date="2019-04" db="EMBL/GenBank/DDBJ databases">
        <title>Friends and foes A comparative genomics studyof 23 Aspergillus species from section Flavi.</title>
        <authorList>
            <consortium name="DOE Joint Genome Institute"/>
            <person name="Kjaerbolling I."/>
            <person name="Vesth T."/>
            <person name="Frisvad J.C."/>
            <person name="Nybo J.L."/>
            <person name="Theobald S."/>
            <person name="Kildgaard S."/>
            <person name="Isbrandt T."/>
            <person name="Kuo A."/>
            <person name="Sato A."/>
            <person name="Lyhne E.K."/>
            <person name="Kogle M.E."/>
            <person name="Wiebenga A."/>
            <person name="Kun R.S."/>
            <person name="Lubbers R.J."/>
            <person name="Makela M.R."/>
            <person name="Barry K."/>
            <person name="Chovatia M."/>
            <person name="Clum A."/>
            <person name="Daum C."/>
            <person name="Haridas S."/>
            <person name="He G."/>
            <person name="LaButti K."/>
            <person name="Lipzen A."/>
            <person name="Mondo S."/>
            <person name="Riley R."/>
            <person name="Salamov A."/>
            <person name="Simmons B.A."/>
            <person name="Magnuson J.K."/>
            <person name="Henrissat B."/>
            <person name="Mortensen U.H."/>
            <person name="Larsen T.O."/>
            <person name="Devries R.P."/>
            <person name="Grigoriev I.V."/>
            <person name="Machida M."/>
            <person name="Baker S.E."/>
            <person name="Andersen M.R."/>
        </authorList>
    </citation>
    <scope>NUCLEOTIDE SEQUENCE [LARGE SCALE GENOMIC DNA]</scope>
    <source>
        <strain evidence="4 5">CBS 763.97</strain>
    </source>
</reference>
<dbReference type="RefSeq" id="XP_031920861.1">
    <property type="nucleotide sequence ID" value="XM_032071318.1"/>
</dbReference>
<dbReference type="GeneID" id="43655764"/>
<dbReference type="InterPro" id="IPR024652">
    <property type="entry name" value="Trichodiene_synth"/>
</dbReference>
<keyword evidence="3" id="KW-0460">Magnesium</keyword>
<sequence>MTGKQFPLNEYIAALAKFLDTIEYQDDNFSYEERVESLRYVYQHTAEHFDQPVEKAAVKVSPKRLQAVMRTSTLVTVYCWVKCPLDVMVGVSIYFAYIIMLDDSSDTPNTEMKTFCEDLIKGRPQKHLFWQRMNAHLTNFLRYYDGFCAITIFRSTLDFFQGCWIEQNNFGGFPGSSYFPHFLRRLNGLGGISSATLFPLSEFDERVVFEEIVTAIAQIEPQLTLCNDLISFYKEYDSPRDQINLVSNLAHCNRVGWEVAFEELTRDTILYCEQLVTVFQGKDPKVEATVRAFVHGYVTWHLCDPRFRMQEVYDQTGQSEADLKFRRFYEQATSIGVIDFKLWASPNESNSDNKKRGHGQAFGDDLQNGKTRVLESIGQANASEPVALAPLA</sequence>
<evidence type="ECO:0000313" key="4">
    <source>
        <dbReference type="EMBL" id="KAE8357780.1"/>
    </source>
</evidence>
<gene>
    <name evidence="4" type="ORF">BDV27DRAFT_151035</name>
</gene>
<evidence type="ECO:0000256" key="1">
    <source>
        <dbReference type="ARBA" id="ARBA00007946"/>
    </source>
</evidence>
<name>A0A5N6ZNN5_9EURO</name>
<dbReference type="GO" id="GO:0045482">
    <property type="term" value="F:trichodiene synthase activity"/>
    <property type="evidence" value="ECO:0007669"/>
    <property type="project" value="InterPro"/>
</dbReference>
<dbReference type="Proteomes" id="UP000326268">
    <property type="component" value="Unassembled WGS sequence"/>
</dbReference>
<dbReference type="AlphaFoldDB" id="A0A5N6ZNN5"/>
<dbReference type="Gene3D" id="1.10.600.10">
    <property type="entry name" value="Farnesyl Diphosphate Synthase"/>
    <property type="match status" value="1"/>
</dbReference>
<dbReference type="OrthoDB" id="2998174at2759"/>
<comment type="cofactor">
    <cofactor evidence="3">
        <name>Mg(2+)</name>
        <dbReference type="ChEBI" id="CHEBI:18420"/>
    </cofactor>
</comment>
<feature type="binding site" evidence="3">
    <location>
        <position position="166"/>
    </location>
    <ligand>
        <name>Mg(2+)</name>
        <dbReference type="ChEBI" id="CHEBI:18420"/>
        <label>1</label>
    </ligand>
</feature>
<dbReference type="SUPFAM" id="SSF48576">
    <property type="entry name" value="Terpenoid synthases"/>
    <property type="match status" value="1"/>
</dbReference>
<dbReference type="SFLD" id="SFLDS00005">
    <property type="entry name" value="Isoprenoid_Synthase_Type_I"/>
    <property type="match status" value="1"/>
</dbReference>
<protein>
    <submittedName>
        <fullName evidence="4">Trichodiene synthase</fullName>
    </submittedName>
</protein>
<dbReference type="SFLD" id="SFLDG01021">
    <property type="entry name" value="Trichodiene_Synthase_Like"/>
    <property type="match status" value="1"/>
</dbReference>
<evidence type="ECO:0000313" key="5">
    <source>
        <dbReference type="Proteomes" id="UP000326268"/>
    </source>
</evidence>
<feature type="binding site" evidence="3">
    <location>
        <position position="235"/>
    </location>
    <ligand>
        <name>Mg(2+)</name>
        <dbReference type="ChEBI" id="CHEBI:18420"/>
        <label>2</label>
    </ligand>
</feature>
<dbReference type="GO" id="GO:0016106">
    <property type="term" value="P:sesquiterpenoid biosynthetic process"/>
    <property type="evidence" value="ECO:0007669"/>
    <property type="project" value="InterPro"/>
</dbReference>
<feature type="binding site" evidence="3">
    <location>
        <position position="102"/>
    </location>
    <ligand>
        <name>Mg(2+)</name>
        <dbReference type="ChEBI" id="CHEBI:18420"/>
        <label>1</label>
    </ligand>
</feature>
<feature type="binding site" evidence="3">
    <location>
        <position position="231"/>
    </location>
    <ligand>
        <name>Mg(2+)</name>
        <dbReference type="ChEBI" id="CHEBI:18420"/>
        <label>2</label>
    </ligand>
</feature>
<evidence type="ECO:0000256" key="2">
    <source>
        <dbReference type="ARBA" id="ARBA00023239"/>
    </source>
</evidence>
<keyword evidence="5" id="KW-1185">Reference proteome</keyword>
<evidence type="ECO:0000256" key="3">
    <source>
        <dbReference type="PIRSR" id="PIRSR001388-3"/>
    </source>
</evidence>
<feature type="binding site" evidence="3">
    <location>
        <position position="241"/>
    </location>
    <ligand>
        <name>Mg(2+)</name>
        <dbReference type="ChEBI" id="CHEBI:18420"/>
        <label>3</label>
    </ligand>
</feature>
<feature type="binding site" evidence="3">
    <location>
        <position position="243"/>
    </location>
    <ligand>
        <name>Mg(2+)</name>
        <dbReference type="ChEBI" id="CHEBI:18420"/>
        <label>3</label>
    </ligand>
</feature>
<proteinExistence type="inferred from homology"/>
<dbReference type="InterPro" id="IPR010458">
    <property type="entry name" value="TRI5_ascomyc"/>
</dbReference>
<keyword evidence="2" id="KW-0456">Lyase</keyword>
<dbReference type="PIRSF" id="PIRSF001388">
    <property type="entry name" value="TRI5"/>
    <property type="match status" value="1"/>
</dbReference>
<organism evidence="4 5">
    <name type="scientific">Aspergillus caelatus</name>
    <dbReference type="NCBI Taxonomy" id="61420"/>
    <lineage>
        <taxon>Eukaryota</taxon>
        <taxon>Fungi</taxon>
        <taxon>Dikarya</taxon>
        <taxon>Ascomycota</taxon>
        <taxon>Pezizomycotina</taxon>
        <taxon>Eurotiomycetes</taxon>
        <taxon>Eurotiomycetidae</taxon>
        <taxon>Eurotiales</taxon>
        <taxon>Aspergillaceae</taxon>
        <taxon>Aspergillus</taxon>
        <taxon>Aspergillus subgen. Circumdati</taxon>
    </lineage>
</organism>
<comment type="similarity">
    <text evidence="1">Belongs to the trichodiene synthase family.</text>
</comment>
<dbReference type="InterPro" id="IPR008949">
    <property type="entry name" value="Isoprenoid_synthase_dom_sf"/>
</dbReference>